<comment type="function">
    <text evidence="5">Part of the twin-arginine translocation (Tat) system that transports large folded proteins containing a characteristic twin-arginine motif in their signal peptide across membranes. Together with TatB, TatC is part of a receptor directly interacting with Tat signal peptides.</text>
</comment>
<sequence>MTTESNVNKEESAQQSLIQHLMELRSCILKALLGVVVIFFGLIWFRNDIYTFVAMPLIQALPAGSKLIATEVTSTFLVPIKLTLWLSFFAAVPWVIYQIWLFIAPGLYQKERRLVFPMVFSSILLFYLGMMFAYFAVMPLMFKFLVGTTPDGVEMATDISQYLSVILRLFFIFGVAFEVPVAIILLVLMNVITVDKISSKRPYIIIGAFIVAAVVTPPDVLSQVAFAGMTIILFEVGLWIAKQLKRS</sequence>
<accession>A0ABP9MWN1</accession>
<evidence type="ECO:0000256" key="3">
    <source>
        <dbReference type="ARBA" id="ARBA00022989"/>
    </source>
</evidence>
<feature type="transmembrane region" description="Helical" evidence="5">
    <location>
        <begin position="224"/>
        <end position="241"/>
    </location>
</feature>
<evidence type="ECO:0000256" key="2">
    <source>
        <dbReference type="ARBA" id="ARBA00022692"/>
    </source>
</evidence>
<dbReference type="NCBIfam" id="TIGR00945">
    <property type="entry name" value="tatC"/>
    <property type="match status" value="1"/>
</dbReference>
<keyword evidence="2 5" id="KW-0812">Transmembrane</keyword>
<gene>
    <name evidence="5 6" type="primary">tatC</name>
    <name evidence="6" type="ORF">GCM10023338_18770</name>
</gene>
<dbReference type="InterPro" id="IPR002033">
    <property type="entry name" value="TatC"/>
</dbReference>
<organism evidence="6 7">
    <name type="scientific">Wohlfahrtiimonas larvae</name>
    <dbReference type="NCBI Taxonomy" id="1157986"/>
    <lineage>
        <taxon>Bacteria</taxon>
        <taxon>Pseudomonadati</taxon>
        <taxon>Pseudomonadota</taxon>
        <taxon>Gammaproteobacteria</taxon>
        <taxon>Cardiobacteriales</taxon>
        <taxon>Ignatzschineriaceae</taxon>
        <taxon>Wohlfahrtiimonas</taxon>
    </lineage>
</organism>
<dbReference type="Pfam" id="PF00902">
    <property type="entry name" value="TatC"/>
    <property type="match status" value="1"/>
</dbReference>
<feature type="transmembrane region" description="Helical" evidence="5">
    <location>
        <begin position="201"/>
        <end position="218"/>
    </location>
</feature>
<dbReference type="RefSeq" id="WP_077926325.1">
    <property type="nucleotide sequence ID" value="NZ_BAABKE010000006.1"/>
</dbReference>
<dbReference type="PANTHER" id="PTHR30371:SF0">
    <property type="entry name" value="SEC-INDEPENDENT PROTEIN TRANSLOCASE PROTEIN TATC, CHLOROPLASTIC-RELATED"/>
    <property type="match status" value="1"/>
</dbReference>
<keyword evidence="5" id="KW-0653">Protein transport</keyword>
<keyword evidence="5" id="KW-0811">Translocation</keyword>
<keyword evidence="7" id="KW-1185">Reference proteome</keyword>
<keyword evidence="4 5" id="KW-0472">Membrane</keyword>
<dbReference type="Proteomes" id="UP001500631">
    <property type="component" value="Unassembled WGS sequence"/>
</dbReference>
<dbReference type="PRINTS" id="PR01840">
    <property type="entry name" value="TATCFAMILY"/>
</dbReference>
<evidence type="ECO:0000256" key="1">
    <source>
        <dbReference type="ARBA" id="ARBA00004141"/>
    </source>
</evidence>
<evidence type="ECO:0000256" key="4">
    <source>
        <dbReference type="ARBA" id="ARBA00023136"/>
    </source>
</evidence>
<evidence type="ECO:0000313" key="7">
    <source>
        <dbReference type="Proteomes" id="UP001500631"/>
    </source>
</evidence>
<keyword evidence="5" id="KW-1003">Cell membrane</keyword>
<comment type="caution">
    <text evidence="6">The sequence shown here is derived from an EMBL/GenBank/DDBJ whole genome shotgun (WGS) entry which is preliminary data.</text>
</comment>
<comment type="similarity">
    <text evidence="5">Belongs to the TatC family.</text>
</comment>
<comment type="subcellular location">
    <subcellularLocation>
        <location evidence="5">Cell membrane</location>
        <topology evidence="5">Multi-pass membrane protein</topology>
    </subcellularLocation>
    <subcellularLocation>
        <location evidence="1">Membrane</location>
        <topology evidence="1">Multi-pass membrane protein</topology>
    </subcellularLocation>
</comment>
<feature type="transmembrane region" description="Helical" evidence="5">
    <location>
        <begin position="115"/>
        <end position="142"/>
    </location>
</feature>
<feature type="transmembrane region" description="Helical" evidence="5">
    <location>
        <begin position="82"/>
        <end position="103"/>
    </location>
</feature>
<keyword evidence="3 5" id="KW-1133">Transmembrane helix</keyword>
<evidence type="ECO:0000313" key="6">
    <source>
        <dbReference type="EMBL" id="GAA5102016.1"/>
    </source>
</evidence>
<dbReference type="HAMAP" id="MF_00902">
    <property type="entry name" value="TatC"/>
    <property type="match status" value="1"/>
</dbReference>
<feature type="transmembrane region" description="Helical" evidence="5">
    <location>
        <begin position="27"/>
        <end position="45"/>
    </location>
</feature>
<feature type="transmembrane region" description="Helical" evidence="5">
    <location>
        <begin position="162"/>
        <end position="189"/>
    </location>
</feature>
<keyword evidence="5" id="KW-0813">Transport</keyword>
<name>A0ABP9MWN1_9GAMM</name>
<dbReference type="EMBL" id="BAABKE010000006">
    <property type="protein sequence ID" value="GAA5102016.1"/>
    <property type="molecule type" value="Genomic_DNA"/>
</dbReference>
<proteinExistence type="inferred from homology"/>
<comment type="subunit">
    <text evidence="5">The Tat system comprises two distinct complexes: a TatABC complex, containing multiple copies of TatA, TatB and TatC subunits, and a separate TatA complex, containing only TatA subunits. Substrates initially bind to the TatABC complex, which probably triggers association of the separate TatA complex to form the active translocon.</text>
</comment>
<reference evidence="7" key="1">
    <citation type="journal article" date="2019" name="Int. J. Syst. Evol. Microbiol.">
        <title>The Global Catalogue of Microorganisms (GCM) 10K type strain sequencing project: providing services to taxonomists for standard genome sequencing and annotation.</title>
        <authorList>
            <consortium name="The Broad Institute Genomics Platform"/>
            <consortium name="The Broad Institute Genome Sequencing Center for Infectious Disease"/>
            <person name="Wu L."/>
            <person name="Ma J."/>
        </authorList>
    </citation>
    <scope>NUCLEOTIDE SEQUENCE [LARGE SCALE GENOMIC DNA]</scope>
    <source>
        <strain evidence="7">JCM 18424</strain>
    </source>
</reference>
<protein>
    <recommendedName>
        <fullName evidence="5">Sec-independent protein translocase protein TatC</fullName>
    </recommendedName>
</protein>
<dbReference type="PANTHER" id="PTHR30371">
    <property type="entry name" value="SEC-INDEPENDENT PROTEIN TRANSLOCASE PROTEIN TATC"/>
    <property type="match status" value="1"/>
</dbReference>
<evidence type="ECO:0000256" key="5">
    <source>
        <dbReference type="HAMAP-Rule" id="MF_00902"/>
    </source>
</evidence>